<feature type="region of interest" description="Disordered" evidence="6">
    <location>
        <begin position="143"/>
        <end position="230"/>
    </location>
</feature>
<dbReference type="EMBL" id="WTFF01000369">
    <property type="protein sequence ID" value="MBW5486281.1"/>
    <property type="molecule type" value="Genomic_DNA"/>
</dbReference>
<feature type="compositionally biased region" description="Gly residues" evidence="6">
    <location>
        <begin position="172"/>
        <end position="193"/>
    </location>
</feature>
<keyword evidence="4" id="KW-0408">Iron</keyword>
<evidence type="ECO:0000256" key="3">
    <source>
        <dbReference type="ARBA" id="ARBA00023002"/>
    </source>
</evidence>
<evidence type="ECO:0000256" key="2">
    <source>
        <dbReference type="ARBA" id="ARBA00022723"/>
    </source>
</evidence>
<comment type="caution">
    <text evidence="8">The sequence shown here is derived from an EMBL/GenBank/DDBJ whole genome shotgun (WGS) entry which is preliminary data.</text>
</comment>
<dbReference type="InterPro" id="IPR006058">
    <property type="entry name" value="2Fe2S_fd_BS"/>
</dbReference>
<dbReference type="PROSITE" id="PS00197">
    <property type="entry name" value="2FE2S_FER_1"/>
    <property type="match status" value="1"/>
</dbReference>
<organism evidence="8 9">
    <name type="scientific">Streptomyces bambusae</name>
    <dbReference type="NCBI Taxonomy" id="1550616"/>
    <lineage>
        <taxon>Bacteria</taxon>
        <taxon>Bacillati</taxon>
        <taxon>Actinomycetota</taxon>
        <taxon>Actinomycetes</taxon>
        <taxon>Kitasatosporales</taxon>
        <taxon>Streptomycetaceae</taxon>
        <taxon>Streptomyces</taxon>
    </lineage>
</organism>
<keyword evidence="5" id="KW-0411">Iron-sulfur</keyword>
<dbReference type="Proteomes" id="UP000812013">
    <property type="component" value="Unassembled WGS sequence"/>
</dbReference>
<sequence>MFATGAGHTPAEGIHLGPGAHGPGAGHTPAEGTPSGFDAAHEAGPVPDEAGQGPFAAGAGHTPAEGIHLGPESYAAGAGHTPAEGVHLAFDGLVAQESAAVTPAGDRPADPDEAAHDHAYAQDAAAEADAAAAAIAAPEAVSLGDAEQGGGEAVDGTRPDGGTDPEARHGEPGAGEPGFGAPGLGAPGLAGPGPDGPELDGPGLGEPDLRRPEFGAPGDPAADPAAGDAYPAVDPALAEDAYDEPHREHPLASYVLRVNGVDRPVTAAWIGESLLYVLRERLGLAGAKDGCSQGECGACAVQVDGRLVASCLVPAATAAGSEVRTVEGLATGGELSDVQQALCRSGAVQCGFCVPGMAMTIHDLLEGNHAPSELETRQAVCGNLCRCSGYQGVVEAVREVVAGRTAAAEAAAAEAAADAPAGTDPATGPGFAPGPATGTFADARIPHQAAPGEGGVHPDHHHGGMA</sequence>
<feature type="compositionally biased region" description="Basic and acidic residues" evidence="6">
    <location>
        <begin position="456"/>
        <end position="466"/>
    </location>
</feature>
<feature type="compositionally biased region" description="Low complexity" evidence="6">
    <location>
        <begin position="418"/>
        <end position="441"/>
    </location>
</feature>
<gene>
    <name evidence="8" type="ORF">GPJ59_31555</name>
</gene>
<keyword evidence="3" id="KW-0560">Oxidoreductase</keyword>
<dbReference type="InterPro" id="IPR012675">
    <property type="entry name" value="Beta-grasp_dom_sf"/>
</dbReference>
<name>A0ABS6ZEY4_9ACTN</name>
<proteinExistence type="predicted"/>
<evidence type="ECO:0000256" key="4">
    <source>
        <dbReference type="ARBA" id="ARBA00023004"/>
    </source>
</evidence>
<reference evidence="8 9" key="1">
    <citation type="submission" date="2019-12" db="EMBL/GenBank/DDBJ databases">
        <title>Genome sequence of Streptomyces bambusae.</title>
        <authorList>
            <person name="Bansal K."/>
            <person name="Choksket S."/>
            <person name="Korpole S."/>
            <person name="Patil P.B."/>
        </authorList>
    </citation>
    <scope>NUCLEOTIDE SEQUENCE [LARGE SCALE GENOMIC DNA]</scope>
    <source>
        <strain evidence="8 9">SK60</strain>
    </source>
</reference>
<feature type="domain" description="2Fe-2S ferredoxin-type" evidence="7">
    <location>
        <begin position="252"/>
        <end position="329"/>
    </location>
</feature>
<feature type="compositionally biased region" description="Low complexity" evidence="6">
    <location>
        <begin position="215"/>
        <end position="230"/>
    </location>
</feature>
<evidence type="ECO:0000313" key="8">
    <source>
        <dbReference type="EMBL" id="MBW5486281.1"/>
    </source>
</evidence>
<dbReference type="SUPFAM" id="SSF47741">
    <property type="entry name" value="CO dehydrogenase ISP C-domain like"/>
    <property type="match status" value="1"/>
</dbReference>
<dbReference type="PANTHER" id="PTHR44379:SF8">
    <property type="entry name" value="XANTHINE DEHYDROGENASE IRON-SULFUR-BINDING SUBUNIT XDHC-RELATED"/>
    <property type="match status" value="1"/>
</dbReference>
<keyword evidence="9" id="KW-1185">Reference proteome</keyword>
<dbReference type="InterPro" id="IPR036884">
    <property type="entry name" value="2Fe-2S-bd_dom_sf"/>
</dbReference>
<evidence type="ECO:0000256" key="1">
    <source>
        <dbReference type="ARBA" id="ARBA00022714"/>
    </source>
</evidence>
<evidence type="ECO:0000256" key="5">
    <source>
        <dbReference type="ARBA" id="ARBA00023014"/>
    </source>
</evidence>
<keyword evidence="1" id="KW-0001">2Fe-2S</keyword>
<protein>
    <submittedName>
        <fullName evidence="8">2Fe-2S iron-sulfur cluster binding domain-containing protein</fullName>
    </submittedName>
</protein>
<dbReference type="InterPro" id="IPR001041">
    <property type="entry name" value="2Fe-2S_ferredoxin-type"/>
</dbReference>
<evidence type="ECO:0000259" key="7">
    <source>
        <dbReference type="PROSITE" id="PS51085"/>
    </source>
</evidence>
<dbReference type="PANTHER" id="PTHR44379">
    <property type="entry name" value="OXIDOREDUCTASE WITH IRON-SULFUR SUBUNIT"/>
    <property type="match status" value="1"/>
</dbReference>
<dbReference type="CDD" id="cd00207">
    <property type="entry name" value="fer2"/>
    <property type="match status" value="1"/>
</dbReference>
<dbReference type="InterPro" id="IPR036010">
    <property type="entry name" value="2Fe-2S_ferredoxin-like_sf"/>
</dbReference>
<dbReference type="Gene3D" id="3.10.20.30">
    <property type="match status" value="1"/>
</dbReference>
<dbReference type="InterPro" id="IPR002888">
    <property type="entry name" value="2Fe-2S-bd"/>
</dbReference>
<evidence type="ECO:0000256" key="6">
    <source>
        <dbReference type="SAM" id="MobiDB-lite"/>
    </source>
</evidence>
<dbReference type="Gene3D" id="1.10.150.120">
    <property type="entry name" value="[2Fe-2S]-binding domain"/>
    <property type="match status" value="1"/>
</dbReference>
<feature type="region of interest" description="Disordered" evidence="6">
    <location>
        <begin position="1"/>
        <end position="80"/>
    </location>
</feature>
<keyword evidence="2" id="KW-0479">Metal-binding</keyword>
<dbReference type="InterPro" id="IPR051452">
    <property type="entry name" value="Diverse_Oxidoreductases"/>
</dbReference>
<accession>A0ABS6ZEY4</accession>
<dbReference type="Pfam" id="PF00111">
    <property type="entry name" value="Fer2"/>
    <property type="match status" value="1"/>
</dbReference>
<dbReference type="PROSITE" id="PS51085">
    <property type="entry name" value="2FE2S_FER_2"/>
    <property type="match status" value="1"/>
</dbReference>
<evidence type="ECO:0000313" key="9">
    <source>
        <dbReference type="Proteomes" id="UP000812013"/>
    </source>
</evidence>
<dbReference type="SUPFAM" id="SSF54292">
    <property type="entry name" value="2Fe-2S ferredoxin-like"/>
    <property type="match status" value="1"/>
</dbReference>
<dbReference type="Pfam" id="PF01799">
    <property type="entry name" value="Fer2_2"/>
    <property type="match status" value="1"/>
</dbReference>
<feature type="region of interest" description="Disordered" evidence="6">
    <location>
        <begin position="418"/>
        <end position="466"/>
    </location>
</feature>